<evidence type="ECO:0000313" key="4">
    <source>
        <dbReference type="Proteomes" id="UP000582213"/>
    </source>
</evidence>
<accession>A0A650CEY4</accession>
<proteinExistence type="predicted"/>
<keyword evidence="3" id="KW-1185">Reference proteome</keyword>
<reference evidence="1 4" key="2">
    <citation type="submission" date="2020-08" db="EMBL/GenBank/DDBJ databases">
        <title>Genomic Encyclopedia of Type Strains, Phase IV (KMG-IV): sequencing the most valuable type-strain genomes for metagenomic binning, comparative biology and taxonomic classification.</title>
        <authorList>
            <person name="Goeker M."/>
        </authorList>
    </citation>
    <scope>NUCLEOTIDE SEQUENCE [LARGE SCALE GENOMIC DNA]</scope>
    <source>
        <strain evidence="1 4">DSM 12421</strain>
    </source>
</reference>
<dbReference type="EMBL" id="JACHFY010000015">
    <property type="protein sequence ID" value="MBB5254400.1"/>
    <property type="molecule type" value="Genomic_DNA"/>
</dbReference>
<evidence type="ECO:0000313" key="1">
    <source>
        <dbReference type="EMBL" id="MBB5254400.1"/>
    </source>
</evidence>
<dbReference type="KEGG" id="soh:D1869_03270"/>
<protein>
    <submittedName>
        <fullName evidence="2">Uncharacterized protein</fullName>
    </submittedName>
</protein>
<reference evidence="2 3" key="1">
    <citation type="submission" date="2019-10" db="EMBL/GenBank/DDBJ databases">
        <title>Genome Sequences from Six Type Strain Members of the Archaeal Family Sulfolobaceae: Acidianus ambivalens, Acidianus infernus, Metallosphaera prunae, Stygiolobus azoricus, Sulfolobus metallicus, and Sulfurisphaera ohwakuensis.</title>
        <authorList>
            <person name="Counts J.A."/>
            <person name="Kelly R.M."/>
        </authorList>
    </citation>
    <scope>NUCLEOTIDE SEQUENCE [LARGE SCALE GENOMIC DNA]</scope>
    <source>
        <strain evidence="2 3">TA-1</strain>
    </source>
</reference>
<evidence type="ECO:0000313" key="3">
    <source>
        <dbReference type="Proteomes" id="UP000427373"/>
    </source>
</evidence>
<dbReference type="EMBL" id="CP045484">
    <property type="protein sequence ID" value="QGR16329.1"/>
    <property type="molecule type" value="Genomic_DNA"/>
</dbReference>
<sequence>MSEIYFEKNENRVVIFAGNYYAIFEGNSVKGKIETQGLKVEFEGKIDKLPDTKEEANEIIKSLFYQSPKRVSYGAVVEAENDKVRVKAWGITINDINALFNRLSEMKPLPIDVTKLSLQYDMPLHKVKKIIKDNPLRLQEEAYKFTISNFGNRLPRIEEKDNFKVILDVVEDGGILILVYKGEQIYKAKISFATLYKYLEMNPKELIEEAFNLLEGLVNLQGKASSDSNILPGIVEGQRKNGKFVIKSENEEAEIPAESYDDVKRFLSSLRREVYLS</sequence>
<dbReference type="OrthoDB" id="39116at2157"/>
<dbReference type="Proteomes" id="UP000427373">
    <property type="component" value="Chromosome"/>
</dbReference>
<dbReference type="Proteomes" id="UP000582213">
    <property type="component" value="Unassembled WGS sequence"/>
</dbReference>
<evidence type="ECO:0000313" key="2">
    <source>
        <dbReference type="EMBL" id="QGR16329.1"/>
    </source>
</evidence>
<dbReference type="RefSeq" id="WP_156013888.1">
    <property type="nucleotide sequence ID" value="NZ_CP045484.1"/>
</dbReference>
<name>A0A650CEY4_SULOH</name>
<dbReference type="AlphaFoldDB" id="A0A650CEY4"/>
<organism evidence="2 3">
    <name type="scientific">Sulfurisphaera ohwakuensis</name>
    <dbReference type="NCBI Taxonomy" id="69656"/>
    <lineage>
        <taxon>Archaea</taxon>
        <taxon>Thermoproteota</taxon>
        <taxon>Thermoprotei</taxon>
        <taxon>Sulfolobales</taxon>
        <taxon>Sulfolobaceae</taxon>
        <taxon>Sulfurisphaera</taxon>
    </lineage>
</organism>
<gene>
    <name evidence="2" type="ORF">D1869_03270</name>
    <name evidence="1" type="ORF">HNQ62_002174</name>
</gene>
<dbReference type="GeneID" id="42800234"/>